<dbReference type="Gene3D" id="3.40.47.10">
    <property type="match status" value="1"/>
</dbReference>
<dbReference type="PANTHER" id="PTHR43775">
    <property type="entry name" value="FATTY ACID SYNTHASE"/>
    <property type="match status" value="1"/>
</dbReference>
<dbReference type="InterPro" id="IPR020806">
    <property type="entry name" value="PKS_PP-bd"/>
</dbReference>
<dbReference type="CDD" id="cd08952">
    <property type="entry name" value="KR_1_SDR_x"/>
    <property type="match status" value="1"/>
</dbReference>
<dbReference type="PANTHER" id="PTHR43775:SF51">
    <property type="entry name" value="INACTIVE PHENOLPHTHIOCEROL SYNTHESIS POLYKETIDE SYNTHASE TYPE I PKS1-RELATED"/>
    <property type="match status" value="1"/>
</dbReference>
<dbReference type="Gene3D" id="3.40.50.720">
    <property type="entry name" value="NAD(P)-binding Rossmann-like Domain"/>
    <property type="match status" value="1"/>
</dbReference>
<dbReference type="InterPro" id="IPR057326">
    <property type="entry name" value="KR_dom"/>
</dbReference>
<feature type="domain" description="Carrier" evidence="8">
    <location>
        <begin position="1419"/>
        <end position="1494"/>
    </location>
</feature>
<gene>
    <name evidence="10" type="ORF">Aiant_25810</name>
</gene>
<dbReference type="InterPro" id="IPR032821">
    <property type="entry name" value="PKS_assoc"/>
</dbReference>
<dbReference type="SUPFAM" id="SSF52151">
    <property type="entry name" value="FabD/lysophospholipase-like"/>
    <property type="match status" value="1"/>
</dbReference>
<evidence type="ECO:0000313" key="11">
    <source>
        <dbReference type="Proteomes" id="UP000676967"/>
    </source>
</evidence>
<keyword evidence="5" id="KW-0045">Antibiotic biosynthesis</keyword>
<dbReference type="Pfam" id="PF00109">
    <property type="entry name" value="ketoacyl-synt"/>
    <property type="match status" value="1"/>
</dbReference>
<evidence type="ECO:0000256" key="1">
    <source>
        <dbReference type="ARBA" id="ARBA00001957"/>
    </source>
</evidence>
<dbReference type="InterPro" id="IPR014031">
    <property type="entry name" value="Ketoacyl_synth_C"/>
</dbReference>
<dbReference type="Proteomes" id="UP000676967">
    <property type="component" value="Chromosome"/>
</dbReference>
<evidence type="ECO:0000256" key="7">
    <source>
        <dbReference type="ARBA" id="ARBA00023315"/>
    </source>
</evidence>
<dbReference type="InterPro" id="IPR036291">
    <property type="entry name" value="NAD(P)-bd_dom_sf"/>
</dbReference>
<dbReference type="Pfam" id="PF00550">
    <property type="entry name" value="PP-binding"/>
    <property type="match status" value="1"/>
</dbReference>
<dbReference type="InterPro" id="IPR006162">
    <property type="entry name" value="Ppantetheine_attach_site"/>
</dbReference>
<keyword evidence="6" id="KW-0511">Multifunctional enzyme</keyword>
<dbReference type="InterPro" id="IPR036736">
    <property type="entry name" value="ACP-like_sf"/>
</dbReference>
<dbReference type="NCBIfam" id="NF045894">
    <property type="entry name" value="PKS_plus_SDR"/>
    <property type="match status" value="1"/>
</dbReference>
<evidence type="ECO:0008006" key="12">
    <source>
        <dbReference type="Google" id="ProtNLM"/>
    </source>
</evidence>
<evidence type="ECO:0000256" key="3">
    <source>
        <dbReference type="ARBA" id="ARBA00022553"/>
    </source>
</evidence>
<evidence type="ECO:0000313" key="10">
    <source>
        <dbReference type="EMBL" id="BCJ41924.1"/>
    </source>
</evidence>
<dbReference type="Gene3D" id="3.30.70.3290">
    <property type="match status" value="1"/>
</dbReference>
<keyword evidence="11" id="KW-1185">Reference proteome</keyword>
<dbReference type="SMART" id="SM00825">
    <property type="entry name" value="PKS_KS"/>
    <property type="match status" value="1"/>
</dbReference>
<dbReference type="InterPro" id="IPR041618">
    <property type="entry name" value="PKS_DE"/>
</dbReference>
<dbReference type="SUPFAM" id="SSF101173">
    <property type="entry name" value="Docking domain B of the erythromycin polyketide synthase (DEBS)"/>
    <property type="match status" value="1"/>
</dbReference>
<evidence type="ECO:0000256" key="4">
    <source>
        <dbReference type="ARBA" id="ARBA00022679"/>
    </source>
</evidence>
<dbReference type="Gene3D" id="6.10.140.1830">
    <property type="match status" value="1"/>
</dbReference>
<dbReference type="SUPFAM" id="SSF51735">
    <property type="entry name" value="NAD(P)-binding Rossmann-fold domains"/>
    <property type="match status" value="2"/>
</dbReference>
<dbReference type="SUPFAM" id="SSF53901">
    <property type="entry name" value="Thiolase-like"/>
    <property type="match status" value="1"/>
</dbReference>
<dbReference type="EMBL" id="AP023356">
    <property type="protein sequence ID" value="BCJ41924.1"/>
    <property type="molecule type" value="Genomic_DNA"/>
</dbReference>
<dbReference type="SMART" id="SM00823">
    <property type="entry name" value="PKS_PP"/>
    <property type="match status" value="1"/>
</dbReference>
<dbReference type="InterPro" id="IPR009081">
    <property type="entry name" value="PP-bd_ACP"/>
</dbReference>
<keyword evidence="7" id="KW-0012">Acyltransferase</keyword>
<proteinExistence type="predicted"/>
<dbReference type="SUPFAM" id="SSF55048">
    <property type="entry name" value="Probable ACP-binding domain of malonyl-CoA ACP transacylase"/>
    <property type="match status" value="1"/>
</dbReference>
<keyword evidence="2" id="KW-0596">Phosphopantetheine</keyword>
<dbReference type="InterPro" id="IPR014043">
    <property type="entry name" value="Acyl_transferase_dom"/>
</dbReference>
<feature type="domain" description="Ketosynthase family 3 (KS3)" evidence="9">
    <location>
        <begin position="33"/>
        <end position="447"/>
    </location>
</feature>
<dbReference type="Pfam" id="PF00698">
    <property type="entry name" value="Acyl_transf_1"/>
    <property type="match status" value="1"/>
</dbReference>
<evidence type="ECO:0000256" key="2">
    <source>
        <dbReference type="ARBA" id="ARBA00022450"/>
    </source>
</evidence>
<dbReference type="InterPro" id="IPR020841">
    <property type="entry name" value="PKS_Beta-ketoAc_synthase_dom"/>
</dbReference>
<evidence type="ECO:0000256" key="5">
    <source>
        <dbReference type="ARBA" id="ARBA00023194"/>
    </source>
</evidence>
<dbReference type="InterPro" id="IPR015083">
    <property type="entry name" value="NorB/c/GfsB-D-like_docking"/>
</dbReference>
<dbReference type="Pfam" id="PF08659">
    <property type="entry name" value="KR"/>
    <property type="match status" value="1"/>
</dbReference>
<dbReference type="SMART" id="SM00822">
    <property type="entry name" value="PKS_KR"/>
    <property type="match status" value="1"/>
</dbReference>
<dbReference type="Pfam" id="PF02801">
    <property type="entry name" value="Ketoacyl-synt_C"/>
    <property type="match status" value="1"/>
</dbReference>
<evidence type="ECO:0000256" key="6">
    <source>
        <dbReference type="ARBA" id="ARBA00023268"/>
    </source>
</evidence>
<dbReference type="SMART" id="SM01294">
    <property type="entry name" value="PKS_PP_betabranch"/>
    <property type="match status" value="1"/>
</dbReference>
<keyword evidence="4" id="KW-0808">Transferase</keyword>
<dbReference type="InterPro" id="IPR016039">
    <property type="entry name" value="Thiolase-like"/>
</dbReference>
<dbReference type="Pfam" id="PF08990">
    <property type="entry name" value="Docking"/>
    <property type="match status" value="1"/>
</dbReference>
<dbReference type="SUPFAM" id="SSF47336">
    <property type="entry name" value="ACP-like"/>
    <property type="match status" value="1"/>
</dbReference>
<accession>A0ABM7LRP3</accession>
<dbReference type="InterPro" id="IPR013968">
    <property type="entry name" value="PKS_KR"/>
</dbReference>
<dbReference type="Gene3D" id="1.10.1200.10">
    <property type="entry name" value="ACP-like"/>
    <property type="match status" value="1"/>
</dbReference>
<evidence type="ECO:0000259" key="9">
    <source>
        <dbReference type="PROSITE" id="PS52004"/>
    </source>
</evidence>
<dbReference type="InterPro" id="IPR016035">
    <property type="entry name" value="Acyl_Trfase/lysoPLipase"/>
</dbReference>
<dbReference type="InterPro" id="IPR036299">
    <property type="entry name" value="Polyketide_synth_docking_sf"/>
</dbReference>
<evidence type="ECO:0000259" key="8">
    <source>
        <dbReference type="PROSITE" id="PS50075"/>
    </source>
</evidence>
<dbReference type="Pfam" id="PF16197">
    <property type="entry name" value="KAsynt_C_assoc"/>
    <property type="match status" value="1"/>
</dbReference>
<dbReference type="InterPro" id="IPR050091">
    <property type="entry name" value="PKS_NRPS_Biosynth_Enz"/>
</dbReference>
<name>A0ABM7LRP3_9ACTN</name>
<dbReference type="PROSITE" id="PS50075">
    <property type="entry name" value="CARRIER"/>
    <property type="match status" value="1"/>
</dbReference>
<dbReference type="InterPro" id="IPR014030">
    <property type="entry name" value="Ketoacyl_synth_N"/>
</dbReference>
<dbReference type="Gene3D" id="3.40.366.10">
    <property type="entry name" value="Malonyl-Coenzyme A Acyl Carrier Protein, domain 2"/>
    <property type="match status" value="1"/>
</dbReference>
<dbReference type="CDD" id="cd00833">
    <property type="entry name" value="PKS"/>
    <property type="match status" value="1"/>
</dbReference>
<dbReference type="RefSeq" id="WP_212847071.1">
    <property type="nucleotide sequence ID" value="NZ_BMQZ01000027.1"/>
</dbReference>
<dbReference type="SMART" id="SM00827">
    <property type="entry name" value="PKS_AT"/>
    <property type="match status" value="1"/>
</dbReference>
<dbReference type="InterPro" id="IPR001227">
    <property type="entry name" value="Ac_transferase_dom_sf"/>
</dbReference>
<dbReference type="Pfam" id="PF18369">
    <property type="entry name" value="PKS_DE"/>
    <property type="match status" value="1"/>
</dbReference>
<protein>
    <recommendedName>
        <fullName evidence="12">Acyl transferase domain-containing protein</fullName>
    </recommendedName>
</protein>
<organism evidence="10 11">
    <name type="scientific">Actinoplanes ianthinogenes</name>
    <dbReference type="NCBI Taxonomy" id="122358"/>
    <lineage>
        <taxon>Bacteria</taxon>
        <taxon>Bacillati</taxon>
        <taxon>Actinomycetota</taxon>
        <taxon>Actinomycetes</taxon>
        <taxon>Micromonosporales</taxon>
        <taxon>Micromonosporaceae</taxon>
        <taxon>Actinoplanes</taxon>
    </lineage>
</organism>
<comment type="cofactor">
    <cofactor evidence="1">
        <name>pantetheine 4'-phosphate</name>
        <dbReference type="ChEBI" id="CHEBI:47942"/>
    </cofactor>
</comment>
<dbReference type="InterPro" id="IPR016036">
    <property type="entry name" value="Malonyl_transacylase_ACP-bd"/>
</dbReference>
<dbReference type="PROSITE" id="PS00012">
    <property type="entry name" value="PHOSPHOPANTETHEINE"/>
    <property type="match status" value="1"/>
</dbReference>
<reference evidence="10 11" key="1">
    <citation type="submission" date="2020-08" db="EMBL/GenBank/DDBJ databases">
        <title>Whole genome shotgun sequence of Actinoplanes ianthinogenes NBRC 13996.</title>
        <authorList>
            <person name="Komaki H."/>
            <person name="Tamura T."/>
        </authorList>
    </citation>
    <scope>NUCLEOTIDE SEQUENCE [LARGE SCALE GENOMIC DNA]</scope>
    <source>
        <strain evidence="10 11">NBRC 13996</strain>
    </source>
</reference>
<dbReference type="PROSITE" id="PS52004">
    <property type="entry name" value="KS3_2"/>
    <property type="match status" value="1"/>
</dbReference>
<keyword evidence="3" id="KW-0597">Phosphoprotein</keyword>
<sequence length="1570" mass="164666">MADDDKLRDYLKRATAELQQTRRRLHEIEADAREPIAVIAMSCRFPGGVSSPEQLWDLVAEGRDGITQFPVNRGWPTDLYDPEPATPGKTYSTEGGFLHDAGDFDADFFKISPREAADTDPQQRLLLETSWEAFERAGIDPLSLRGERVGVFAGVVYHDYGVGGSTGGLASVVSGRVAYALGLEGAAVTVDTACSSSLVALHFAMQSLRGGECSLALAGGVTVMSTPASFIGFSQQRGLAPDGRCKAYADAANGTGWGEGAGLLLLEKLSDAKRNGHEVLAVIRASAINQDGASNGLTAPNGPSQQRVIEAALAAGGLTAAEVDAIEGHGTGTVLGDPIEAQALLATYGQGRPEDRPLWLGSIKSNIGHAQAAAGVSGIIKMVQAIRHGVLPPSLHVDAPSSVVDWSAGNVRLLTESLPWPDSGHPRRAGVSSFGLSGTNAHVIIEQAPPAEPPAPPVAVSGPVPVAISARTEGALAAQLHRWHADLAGRPEAGLLDVAYSSVAHRAALSHRAVVLAASRDELLAGLAADEQPISGVVTPGPLAMLFTGQGSQRLGMGRDLYERFPVFAAAFDAAASAIKWIAWGRSAEELAKTVNTQPAIFAFEVALYRLLESWGVRPDYLAGHSIGEIAAAHVAGVLSLSDAGKLVAARGRLMQALPAGGVMVAVAAPESAIELIPGVDIAAVNGPSSVVLSGDSGAVEAVVARLGVKATKLNTSHAFHSHLMEPMLAEFRQIIESIDFSEPTIPLMTVGDVTDPDYWVDHVRTTVRFHDVVTGLLDRGVTTFLEVGPDATLTGLGRQITDDAAFINLQHRTRPEERELLTGLATAWTRGVDVDWRPLLAGGRRTELPTYAFQRKTYWAAEETPATTSTDPLDAAFWDSVERQDWTDLADRLAVDPAALGATLPAISGLRAEHRQRTTVDGWRYKLTWSPVPEPADTARTGTWLVVVPAVLATEDRVLRTVKELTRRGNKVVQLDVADPERADLAARVRDLGESPAGVLSLLALDGAPHPVHPTLTRGAAATVTLVQALRDASVGAPLWCLTTGAMALDTDRVPVDPAQARLWGLATVLSLDLPAEWGGMVDLPADADDASLRRLGAVLLSAAGEDQLLVRPDGLFARRLVTAPTGGAPGKRQWRPRGTVLVTGGTGGIGAHLARWLAAEGAEHLVLTSRRGRDAAGAPELAAELAAHGTEVTLAACDVADRDQVAALLAAIPADRPLRTVVHAAGLAQRLAGLDELTLDEFAEVGHAKIAGAEHLDDLLAGSELDAFVLFSSGSAVWGSGGQSAYGSANSYLDALAARRRASGRTATAIAWGAWQTGMVDAGLAEQMRRIGAPAMPADLAVAALRQALDADDTSIVVADIDWARFAPTYTMARRRPLLDDLAEVRAALADGAPESGGAGAALAARLAPLPATEQQRVLLDLVRDSVARILGHDSGTAVEPGRAFDDLGFDSVSAVELRTRLGAATGRKLPTTLIFDYATPAALAEHLHGALCDTGGGDALTHLDRLEQAFGELTAEEIDRNRVTARLQAVLARLTAVLGDGGEAVGDRIDAGSAEDVFAFIDQELGL</sequence>